<organism evidence="1 2">
    <name type="scientific">Dryococelus australis</name>
    <dbReference type="NCBI Taxonomy" id="614101"/>
    <lineage>
        <taxon>Eukaryota</taxon>
        <taxon>Metazoa</taxon>
        <taxon>Ecdysozoa</taxon>
        <taxon>Arthropoda</taxon>
        <taxon>Hexapoda</taxon>
        <taxon>Insecta</taxon>
        <taxon>Pterygota</taxon>
        <taxon>Neoptera</taxon>
        <taxon>Polyneoptera</taxon>
        <taxon>Phasmatodea</taxon>
        <taxon>Verophasmatodea</taxon>
        <taxon>Anareolatae</taxon>
        <taxon>Phasmatidae</taxon>
        <taxon>Eurycanthinae</taxon>
        <taxon>Dryococelus</taxon>
    </lineage>
</organism>
<proteinExistence type="predicted"/>
<keyword evidence="2" id="KW-1185">Reference proteome</keyword>
<reference evidence="1 2" key="1">
    <citation type="submission" date="2023-02" db="EMBL/GenBank/DDBJ databases">
        <title>LHISI_Scaffold_Assembly.</title>
        <authorList>
            <person name="Stuart O.P."/>
            <person name="Cleave R."/>
            <person name="Magrath M.J.L."/>
            <person name="Mikheyev A.S."/>
        </authorList>
    </citation>
    <scope>NUCLEOTIDE SEQUENCE [LARGE SCALE GENOMIC DNA]</scope>
    <source>
        <strain evidence="1">Daus_M_001</strain>
        <tissue evidence="1">Leg muscle</tissue>
    </source>
</reference>
<gene>
    <name evidence="1" type="ORF">PR048_001855</name>
</gene>
<accession>A0ABQ9IJL5</accession>
<comment type="caution">
    <text evidence="1">The sequence shown here is derived from an EMBL/GenBank/DDBJ whole genome shotgun (WGS) entry which is preliminary data.</text>
</comment>
<dbReference type="Proteomes" id="UP001159363">
    <property type="component" value="Chromosome 1"/>
</dbReference>
<dbReference type="EMBL" id="JARBHB010000001">
    <property type="protein sequence ID" value="KAJ8896511.1"/>
    <property type="molecule type" value="Genomic_DNA"/>
</dbReference>
<name>A0ABQ9IJL5_9NEOP</name>
<sequence length="146" mass="16809">MTIERFNFFIRPQLHGEGLEEFSVSFKNQSSSCEFGEVKDSIAKSIFICGLLPRQNNIRQVLLQEDSYTFEKALEVAKKLNQTEKNFELFQNGQHDHQCWSYDSLVPGILVVKADLRTGRRDYRHGALQSLSTVANAVCRTNTWFT</sequence>
<protein>
    <submittedName>
        <fullName evidence="1">Uncharacterized protein</fullName>
    </submittedName>
</protein>
<evidence type="ECO:0000313" key="1">
    <source>
        <dbReference type="EMBL" id="KAJ8896511.1"/>
    </source>
</evidence>
<evidence type="ECO:0000313" key="2">
    <source>
        <dbReference type="Proteomes" id="UP001159363"/>
    </source>
</evidence>